<evidence type="ECO:0000256" key="1">
    <source>
        <dbReference type="ARBA" id="ARBA00022679"/>
    </source>
</evidence>
<feature type="region of interest" description="Disordered" evidence="4">
    <location>
        <begin position="362"/>
        <end position="382"/>
    </location>
</feature>
<protein>
    <recommendedName>
        <fullName evidence="5">N-acetyltransferase domain-containing protein</fullName>
    </recommendedName>
</protein>
<dbReference type="SUPFAM" id="SSF55729">
    <property type="entry name" value="Acyl-CoA N-acyltransferases (Nat)"/>
    <property type="match status" value="2"/>
</dbReference>
<keyword evidence="1" id="KW-0808">Transferase</keyword>
<evidence type="ECO:0000313" key="7">
    <source>
        <dbReference type="Proteomes" id="UP001499979"/>
    </source>
</evidence>
<comment type="caution">
    <text evidence="6">The sequence shown here is derived from an EMBL/GenBank/DDBJ whole genome shotgun (WGS) entry which is preliminary data.</text>
</comment>
<dbReference type="InterPro" id="IPR051531">
    <property type="entry name" value="N-acetyltransferase"/>
</dbReference>
<feature type="compositionally biased region" description="Polar residues" evidence="4">
    <location>
        <begin position="362"/>
        <end position="374"/>
    </location>
</feature>
<dbReference type="EMBL" id="BAAAJE010000004">
    <property type="protein sequence ID" value="GAA1133648.1"/>
    <property type="molecule type" value="Genomic_DNA"/>
</dbReference>
<dbReference type="Pfam" id="PF13302">
    <property type="entry name" value="Acetyltransf_3"/>
    <property type="match status" value="2"/>
</dbReference>
<accession>A0ABN1UB49</accession>
<dbReference type="PANTHER" id="PTHR43792">
    <property type="entry name" value="GNAT FAMILY, PUTATIVE (AFU_ORTHOLOGUE AFUA_3G00765)-RELATED-RELATED"/>
    <property type="match status" value="1"/>
</dbReference>
<dbReference type="Gene3D" id="3.40.630.30">
    <property type="match status" value="2"/>
</dbReference>
<keyword evidence="2" id="KW-0012">Acyltransferase</keyword>
<dbReference type="Proteomes" id="UP001499979">
    <property type="component" value="Unassembled WGS sequence"/>
</dbReference>
<comment type="similarity">
    <text evidence="3">Belongs to the acetyltransferase family. RimJ subfamily.</text>
</comment>
<evidence type="ECO:0000313" key="6">
    <source>
        <dbReference type="EMBL" id="GAA1133648.1"/>
    </source>
</evidence>
<keyword evidence="7" id="KW-1185">Reference proteome</keyword>
<reference evidence="6 7" key="1">
    <citation type="journal article" date="2019" name="Int. J. Syst. Evol. Microbiol.">
        <title>The Global Catalogue of Microorganisms (GCM) 10K type strain sequencing project: providing services to taxonomists for standard genome sequencing and annotation.</title>
        <authorList>
            <consortium name="The Broad Institute Genomics Platform"/>
            <consortium name="The Broad Institute Genome Sequencing Center for Infectious Disease"/>
            <person name="Wu L."/>
            <person name="Ma J."/>
        </authorList>
    </citation>
    <scope>NUCLEOTIDE SEQUENCE [LARGE SCALE GENOMIC DNA]</scope>
    <source>
        <strain evidence="6 7">JCM 11813</strain>
    </source>
</reference>
<dbReference type="InterPro" id="IPR000182">
    <property type="entry name" value="GNAT_dom"/>
</dbReference>
<gene>
    <name evidence="6" type="ORF">GCM10009606_12290</name>
</gene>
<dbReference type="RefSeq" id="WP_343906598.1">
    <property type="nucleotide sequence ID" value="NZ_BAAAJE010000004.1"/>
</dbReference>
<dbReference type="PANTHER" id="PTHR43792:SF8">
    <property type="entry name" value="[RIBOSOMAL PROTEIN US5]-ALANINE N-ACETYLTRANSFERASE"/>
    <property type="match status" value="1"/>
</dbReference>
<dbReference type="PROSITE" id="PS51186">
    <property type="entry name" value="GNAT"/>
    <property type="match status" value="2"/>
</dbReference>
<evidence type="ECO:0000259" key="5">
    <source>
        <dbReference type="PROSITE" id="PS51186"/>
    </source>
</evidence>
<sequence length="382" mass="42355">MSTVPTLTDGVVTLRAHRPDDVEAAMEQSLDPESQRWTTVPVPYERADAEFFVTELMPRGWAENTEWGFVLEAEGRYGGTISLRNAGDGRAELGYGAHPWLRGTGYVERGLRLLLAWGFDEMDLRTVIWWAHVGNWASRRVAWKFGFSFEGTVRDWQPQRGELRTAWVGTLLRDDPREPRTTWLSNPVLEGDGVRLRPFTEADLPRLVEALGDPATQHALPFLPRDPGAADGRRYLEQVQERLATNHTITWAFCTPDDDRLMGAVGLYRFTGEPEIGYLAHPDARGRGLTSRAAAVAVRHAFEDLGLPRLAGYAVAPNAESLAVLEKLGMQRVGVLRRAAHDGDGNAVDLVGYDLLASEWADQNSTPMPSTDSAAPTRAGER</sequence>
<evidence type="ECO:0000256" key="3">
    <source>
        <dbReference type="ARBA" id="ARBA00038502"/>
    </source>
</evidence>
<evidence type="ECO:0000256" key="4">
    <source>
        <dbReference type="SAM" id="MobiDB-lite"/>
    </source>
</evidence>
<feature type="domain" description="N-acetyltransferase" evidence="5">
    <location>
        <begin position="194"/>
        <end position="362"/>
    </location>
</feature>
<proteinExistence type="inferred from homology"/>
<organism evidence="6 7">
    <name type="scientific">Nocardioides aquiterrae</name>
    <dbReference type="NCBI Taxonomy" id="203799"/>
    <lineage>
        <taxon>Bacteria</taxon>
        <taxon>Bacillati</taxon>
        <taxon>Actinomycetota</taxon>
        <taxon>Actinomycetes</taxon>
        <taxon>Propionibacteriales</taxon>
        <taxon>Nocardioidaceae</taxon>
        <taxon>Nocardioides</taxon>
    </lineage>
</organism>
<name>A0ABN1UB49_9ACTN</name>
<evidence type="ECO:0000256" key="2">
    <source>
        <dbReference type="ARBA" id="ARBA00023315"/>
    </source>
</evidence>
<dbReference type="InterPro" id="IPR016181">
    <property type="entry name" value="Acyl_CoA_acyltransferase"/>
</dbReference>
<feature type="domain" description="N-acetyltransferase" evidence="5">
    <location>
        <begin position="12"/>
        <end position="174"/>
    </location>
</feature>